<dbReference type="InterPro" id="IPR018247">
    <property type="entry name" value="EF_Hand_1_Ca_BS"/>
</dbReference>
<dbReference type="Proteomes" id="UP000007264">
    <property type="component" value="Unassembled WGS sequence"/>
</dbReference>
<dbReference type="InterPro" id="IPR036249">
    <property type="entry name" value="Thioredoxin-like_sf"/>
</dbReference>
<name>I0ZAS7_COCSC</name>
<dbReference type="SUPFAM" id="SSF52833">
    <property type="entry name" value="Thioredoxin-like"/>
    <property type="match status" value="1"/>
</dbReference>
<dbReference type="Pfam" id="PF13499">
    <property type="entry name" value="EF-hand_7"/>
    <property type="match status" value="1"/>
</dbReference>
<dbReference type="AlphaFoldDB" id="I0ZAS7"/>
<feature type="domain" description="Thioredoxin" evidence="4">
    <location>
        <begin position="243"/>
        <end position="376"/>
    </location>
</feature>
<dbReference type="eggNOG" id="KOG0027">
    <property type="taxonomic scope" value="Eukaryota"/>
</dbReference>
<dbReference type="CDD" id="cd02947">
    <property type="entry name" value="TRX_family"/>
    <property type="match status" value="1"/>
</dbReference>
<dbReference type="RefSeq" id="XP_005652290.1">
    <property type="nucleotide sequence ID" value="XM_005652233.1"/>
</dbReference>
<reference evidence="5 6" key="1">
    <citation type="journal article" date="2012" name="Genome Biol.">
        <title>The genome of the polar eukaryotic microalga coccomyxa subellipsoidea reveals traits of cold adaptation.</title>
        <authorList>
            <person name="Blanc G."/>
            <person name="Agarkova I."/>
            <person name="Grimwood J."/>
            <person name="Kuo A."/>
            <person name="Brueggeman A."/>
            <person name="Dunigan D."/>
            <person name="Gurnon J."/>
            <person name="Ladunga I."/>
            <person name="Lindquist E."/>
            <person name="Lucas S."/>
            <person name="Pangilinan J."/>
            <person name="Proschold T."/>
            <person name="Salamov A."/>
            <person name="Schmutz J."/>
            <person name="Weeks D."/>
            <person name="Yamada T."/>
            <person name="Claverie J.M."/>
            <person name="Grigoriev I."/>
            <person name="Van Etten J."/>
            <person name="Lomsadze A."/>
            <person name="Borodovsky M."/>
        </authorList>
    </citation>
    <scope>NUCLEOTIDE SEQUENCE [LARGE SCALE GENOMIC DNA]</scope>
    <source>
        <strain evidence="5 6">C-169</strain>
    </source>
</reference>
<evidence type="ECO:0000256" key="2">
    <source>
        <dbReference type="ARBA" id="ARBA00022837"/>
    </source>
</evidence>
<dbReference type="InterPro" id="IPR002048">
    <property type="entry name" value="EF_hand_dom"/>
</dbReference>
<feature type="domain" description="EF-hand" evidence="3">
    <location>
        <begin position="162"/>
        <end position="197"/>
    </location>
</feature>
<dbReference type="SMART" id="SM00054">
    <property type="entry name" value="EFh"/>
    <property type="match status" value="4"/>
</dbReference>
<organism evidence="5 6">
    <name type="scientific">Coccomyxa subellipsoidea (strain C-169)</name>
    <name type="common">Green microalga</name>
    <dbReference type="NCBI Taxonomy" id="574566"/>
    <lineage>
        <taxon>Eukaryota</taxon>
        <taxon>Viridiplantae</taxon>
        <taxon>Chlorophyta</taxon>
        <taxon>core chlorophytes</taxon>
        <taxon>Trebouxiophyceae</taxon>
        <taxon>Trebouxiophyceae incertae sedis</taxon>
        <taxon>Coccomyxaceae</taxon>
        <taxon>Coccomyxa</taxon>
        <taxon>Coccomyxa subellipsoidea</taxon>
    </lineage>
</organism>
<dbReference type="PROSITE" id="PS00018">
    <property type="entry name" value="EF_HAND_1"/>
    <property type="match status" value="2"/>
</dbReference>
<dbReference type="GO" id="GO:0043226">
    <property type="term" value="C:organelle"/>
    <property type="evidence" value="ECO:0007669"/>
    <property type="project" value="UniProtKB-ARBA"/>
</dbReference>
<dbReference type="GO" id="GO:0005509">
    <property type="term" value="F:calcium ion binding"/>
    <property type="evidence" value="ECO:0007669"/>
    <property type="project" value="InterPro"/>
</dbReference>
<keyword evidence="1" id="KW-0677">Repeat</keyword>
<keyword evidence="6" id="KW-1185">Reference proteome</keyword>
<dbReference type="FunFam" id="1.10.238.10:FF:000178">
    <property type="entry name" value="Calmodulin-2 A"/>
    <property type="match status" value="1"/>
</dbReference>
<accession>I0ZAS7</accession>
<dbReference type="InterPro" id="IPR050403">
    <property type="entry name" value="Myosin_RLC"/>
</dbReference>
<evidence type="ECO:0000259" key="4">
    <source>
        <dbReference type="PROSITE" id="PS51352"/>
    </source>
</evidence>
<evidence type="ECO:0000256" key="1">
    <source>
        <dbReference type="ARBA" id="ARBA00022737"/>
    </source>
</evidence>
<dbReference type="KEGG" id="csl:COCSUDRAFT_64362"/>
<dbReference type="STRING" id="574566.I0ZAS7"/>
<protein>
    <submittedName>
        <fullName evidence="5">EF-hand</fullName>
    </submittedName>
</protein>
<dbReference type="PANTHER" id="PTHR23049">
    <property type="entry name" value="MYOSIN REGULATORY LIGHT CHAIN 2"/>
    <property type="match status" value="1"/>
</dbReference>
<keyword evidence="2" id="KW-0106">Calcium</keyword>
<feature type="domain" description="EF-hand" evidence="3">
    <location>
        <begin position="81"/>
        <end position="116"/>
    </location>
</feature>
<gene>
    <name evidence="5" type="ORF">COCSUDRAFT_64362</name>
</gene>
<dbReference type="Gene3D" id="1.10.238.10">
    <property type="entry name" value="EF-hand"/>
    <property type="match status" value="2"/>
</dbReference>
<dbReference type="SUPFAM" id="SSF47473">
    <property type="entry name" value="EF-hand"/>
    <property type="match status" value="1"/>
</dbReference>
<dbReference type="OrthoDB" id="26525at2759"/>
<sequence>MQHCKAPALQQSSLPGAYYRLEHVRKPSHACSCPSKASKPGSSCRSQRARCATLAAAASVEQTEAPSWGPTTEVWSKHAKLSYDTLQARFKAADLDGNGVIDREELRALLESTDSGAQYSITRWLEDDDLDRIMQNYDANNDGVIQFEEFSKLAQDNILFTGKIEEYEAAFKLVDTEGKGSVNASQLASLFQSLGHPLPYDKLTKIMSEYNISNKGQVTFPTMMKMFRNELLDLKEILEYIKMQPSEDATSSTDTGPKMHPGEVVEIESEEELDALLSEDKESLTVLLASLTWCRPCKTLAKPLQTLAQAYREVGFVKMYGNASEAAKHLFKDRLKARVTPTFYFFRNGELLHTHTGANKNKLEYYMRQCLKPKERPPNELFPITTLGAGGPR</sequence>
<dbReference type="InterPro" id="IPR011992">
    <property type="entry name" value="EF-hand-dom_pair"/>
</dbReference>
<evidence type="ECO:0000313" key="6">
    <source>
        <dbReference type="Proteomes" id="UP000007264"/>
    </source>
</evidence>
<dbReference type="GeneID" id="17045761"/>
<dbReference type="Pfam" id="PF00085">
    <property type="entry name" value="Thioredoxin"/>
    <property type="match status" value="1"/>
</dbReference>
<dbReference type="PROSITE" id="PS50222">
    <property type="entry name" value="EF_HAND_2"/>
    <property type="match status" value="3"/>
</dbReference>
<proteinExistence type="predicted"/>
<dbReference type="PROSITE" id="PS51352">
    <property type="entry name" value="THIOREDOXIN_2"/>
    <property type="match status" value="1"/>
</dbReference>
<feature type="domain" description="EF-hand" evidence="3">
    <location>
        <begin position="125"/>
        <end position="160"/>
    </location>
</feature>
<dbReference type="EMBL" id="AGSI01000001">
    <property type="protein sequence ID" value="EIE27746.1"/>
    <property type="molecule type" value="Genomic_DNA"/>
</dbReference>
<comment type="caution">
    <text evidence="5">The sequence shown here is derived from an EMBL/GenBank/DDBJ whole genome shotgun (WGS) entry which is preliminary data.</text>
</comment>
<evidence type="ECO:0000313" key="5">
    <source>
        <dbReference type="EMBL" id="EIE27746.1"/>
    </source>
</evidence>
<dbReference type="Gene3D" id="3.40.30.10">
    <property type="entry name" value="Glutaredoxin"/>
    <property type="match status" value="1"/>
</dbReference>
<evidence type="ECO:0000259" key="3">
    <source>
        <dbReference type="PROSITE" id="PS50222"/>
    </source>
</evidence>
<dbReference type="InterPro" id="IPR013766">
    <property type="entry name" value="Thioredoxin_domain"/>
</dbReference>